<dbReference type="EMBL" id="LT553527">
    <property type="protein sequence ID" value="SAM01499.1"/>
    <property type="molecule type" value="Genomic_DNA"/>
</dbReference>
<dbReference type="GO" id="GO:0003677">
    <property type="term" value="F:DNA binding"/>
    <property type="evidence" value="ECO:0007669"/>
    <property type="project" value="UniProtKB-KW"/>
</dbReference>
<evidence type="ECO:0000259" key="15">
    <source>
        <dbReference type="PROSITE" id="PS51194"/>
    </source>
</evidence>
<keyword evidence="5 11" id="KW-0347">Helicase</keyword>
<keyword evidence="17" id="KW-1185">Reference proteome</keyword>
<dbReference type="Pfam" id="PF00270">
    <property type="entry name" value="DEAD"/>
    <property type="match status" value="1"/>
</dbReference>
<evidence type="ECO:0000313" key="16">
    <source>
        <dbReference type="EMBL" id="SAM01499.1"/>
    </source>
</evidence>
<dbReference type="SUPFAM" id="SSF52540">
    <property type="entry name" value="P-loop containing nucleoside triphosphate hydrolases"/>
    <property type="match status" value="1"/>
</dbReference>
<dbReference type="SMART" id="SM00487">
    <property type="entry name" value="DEXDc"/>
    <property type="match status" value="1"/>
</dbReference>
<evidence type="ECO:0000256" key="2">
    <source>
        <dbReference type="ARBA" id="ARBA00022723"/>
    </source>
</evidence>
<evidence type="ECO:0000256" key="1">
    <source>
        <dbReference type="ARBA" id="ARBA00005446"/>
    </source>
</evidence>
<comment type="subcellular location">
    <subcellularLocation>
        <location evidence="11">Nucleus</location>
    </subcellularLocation>
</comment>
<evidence type="ECO:0000256" key="9">
    <source>
        <dbReference type="ARBA" id="ARBA00023242"/>
    </source>
</evidence>
<dbReference type="GO" id="GO:0005694">
    <property type="term" value="C:chromosome"/>
    <property type="evidence" value="ECO:0007669"/>
    <property type="project" value="TreeGrafter"/>
</dbReference>
<evidence type="ECO:0000256" key="7">
    <source>
        <dbReference type="ARBA" id="ARBA00023125"/>
    </source>
</evidence>
<dbReference type="SMART" id="SM00490">
    <property type="entry name" value="HELICc"/>
    <property type="match status" value="1"/>
</dbReference>
<dbReference type="Pfam" id="PF00271">
    <property type="entry name" value="Helicase_C"/>
    <property type="match status" value="1"/>
</dbReference>
<dbReference type="STRING" id="4829.A0A163M5M1"/>
<protein>
    <recommendedName>
        <fullName evidence="11">ATP-dependent DNA helicase</fullName>
        <ecNumber evidence="11">5.6.2.4</ecNumber>
    </recommendedName>
</protein>
<keyword evidence="12" id="KW-0175">Coiled coil</keyword>
<dbReference type="PROSITE" id="PS00690">
    <property type="entry name" value="DEAH_ATP_HELICASE"/>
    <property type="match status" value="1"/>
</dbReference>
<dbReference type="PROSITE" id="PS51192">
    <property type="entry name" value="HELICASE_ATP_BIND_1"/>
    <property type="match status" value="1"/>
</dbReference>
<dbReference type="AlphaFoldDB" id="A0A163M5M1"/>
<evidence type="ECO:0000256" key="8">
    <source>
        <dbReference type="ARBA" id="ARBA00023235"/>
    </source>
</evidence>
<gene>
    <name evidence="16" type="primary">ABSGL_07240.1 scaffold 8717</name>
</gene>
<evidence type="ECO:0000313" key="17">
    <source>
        <dbReference type="Proteomes" id="UP000078561"/>
    </source>
</evidence>
<dbReference type="InterPro" id="IPR014001">
    <property type="entry name" value="Helicase_ATP-bd"/>
</dbReference>
<dbReference type="InterPro" id="IPR027417">
    <property type="entry name" value="P-loop_NTPase"/>
</dbReference>
<dbReference type="NCBIfam" id="TIGR00614">
    <property type="entry name" value="recQ_fam"/>
    <property type="match status" value="1"/>
</dbReference>
<keyword evidence="3 11" id="KW-0547">Nucleotide-binding</keyword>
<dbReference type="CDD" id="cd18794">
    <property type="entry name" value="SF2_C_RecQ"/>
    <property type="match status" value="1"/>
</dbReference>
<dbReference type="Gene3D" id="3.40.50.300">
    <property type="entry name" value="P-loop containing nucleotide triphosphate hydrolases"/>
    <property type="match status" value="2"/>
</dbReference>
<dbReference type="GO" id="GO:0043138">
    <property type="term" value="F:3'-5' DNA helicase activity"/>
    <property type="evidence" value="ECO:0007669"/>
    <property type="project" value="UniProtKB-EC"/>
</dbReference>
<name>A0A163M5M1_ABSGL</name>
<comment type="catalytic activity">
    <reaction evidence="10 11">
        <text>Couples ATP hydrolysis with the unwinding of duplex DNA by translocating in the 3'-5' direction.</text>
        <dbReference type="EC" id="5.6.2.4"/>
    </reaction>
</comment>
<feature type="region of interest" description="Disordered" evidence="13">
    <location>
        <begin position="707"/>
        <end position="731"/>
    </location>
</feature>
<accession>A0A163M5M1</accession>
<dbReference type="OrthoDB" id="10261556at2759"/>
<comment type="similarity">
    <text evidence="1 11">Belongs to the helicase family. RecQ subfamily.</text>
</comment>
<keyword evidence="4 11" id="KW-0378">Hydrolase</keyword>
<evidence type="ECO:0000256" key="3">
    <source>
        <dbReference type="ARBA" id="ARBA00022741"/>
    </source>
</evidence>
<keyword evidence="2" id="KW-0479">Metal-binding</keyword>
<dbReference type="PANTHER" id="PTHR13710">
    <property type="entry name" value="DNA HELICASE RECQ FAMILY MEMBER"/>
    <property type="match status" value="1"/>
</dbReference>
<dbReference type="InterPro" id="IPR002464">
    <property type="entry name" value="DNA/RNA_helicase_DEAH_CS"/>
</dbReference>
<keyword evidence="7" id="KW-0238">DNA-binding</keyword>
<dbReference type="GO" id="GO:0000724">
    <property type="term" value="P:double-strand break repair via homologous recombination"/>
    <property type="evidence" value="ECO:0007669"/>
    <property type="project" value="TreeGrafter"/>
</dbReference>
<dbReference type="GO" id="GO:0009378">
    <property type="term" value="F:four-way junction helicase activity"/>
    <property type="evidence" value="ECO:0007669"/>
    <property type="project" value="TreeGrafter"/>
</dbReference>
<proteinExistence type="inferred from homology"/>
<evidence type="ECO:0000256" key="6">
    <source>
        <dbReference type="ARBA" id="ARBA00022840"/>
    </source>
</evidence>
<comment type="catalytic activity">
    <reaction evidence="11">
        <text>ATP + H2O = ADP + phosphate + H(+)</text>
        <dbReference type="Rhea" id="RHEA:13065"/>
        <dbReference type="ChEBI" id="CHEBI:15377"/>
        <dbReference type="ChEBI" id="CHEBI:15378"/>
        <dbReference type="ChEBI" id="CHEBI:30616"/>
        <dbReference type="ChEBI" id="CHEBI:43474"/>
        <dbReference type="ChEBI" id="CHEBI:456216"/>
    </reaction>
</comment>
<dbReference type="PANTHER" id="PTHR13710:SF105">
    <property type="entry name" value="ATP-DEPENDENT DNA HELICASE Q1"/>
    <property type="match status" value="1"/>
</dbReference>
<keyword evidence="9 11" id="KW-0539">Nucleus</keyword>
<dbReference type="GO" id="GO:0005524">
    <property type="term" value="F:ATP binding"/>
    <property type="evidence" value="ECO:0007669"/>
    <property type="project" value="UniProtKB-KW"/>
</dbReference>
<feature type="domain" description="Helicase C-terminal" evidence="15">
    <location>
        <begin position="367"/>
        <end position="517"/>
    </location>
</feature>
<organism evidence="16">
    <name type="scientific">Absidia glauca</name>
    <name type="common">Pin mould</name>
    <dbReference type="NCBI Taxonomy" id="4829"/>
    <lineage>
        <taxon>Eukaryota</taxon>
        <taxon>Fungi</taxon>
        <taxon>Fungi incertae sedis</taxon>
        <taxon>Mucoromycota</taxon>
        <taxon>Mucoromycotina</taxon>
        <taxon>Mucoromycetes</taxon>
        <taxon>Mucorales</taxon>
        <taxon>Cunninghamellaceae</taxon>
        <taxon>Absidia</taxon>
    </lineage>
</organism>
<evidence type="ECO:0000256" key="5">
    <source>
        <dbReference type="ARBA" id="ARBA00022806"/>
    </source>
</evidence>
<dbReference type="Proteomes" id="UP000078561">
    <property type="component" value="Unassembled WGS sequence"/>
</dbReference>
<reference evidence="16" key="1">
    <citation type="submission" date="2016-04" db="EMBL/GenBank/DDBJ databases">
        <authorList>
            <person name="Evans L.H."/>
            <person name="Alamgir A."/>
            <person name="Owens N."/>
            <person name="Weber N.D."/>
            <person name="Virtaneva K."/>
            <person name="Barbian K."/>
            <person name="Babar A."/>
            <person name="Rosenke K."/>
        </authorList>
    </citation>
    <scope>NUCLEOTIDE SEQUENCE [LARGE SCALE GENOMIC DNA]</scope>
    <source>
        <strain evidence="16">CBS 101.48</strain>
    </source>
</reference>
<dbReference type="PROSITE" id="PS51194">
    <property type="entry name" value="HELICASE_CTER"/>
    <property type="match status" value="1"/>
</dbReference>
<dbReference type="InterPro" id="IPR032284">
    <property type="entry name" value="RecQ_Zn-bd"/>
</dbReference>
<evidence type="ECO:0000256" key="12">
    <source>
        <dbReference type="SAM" id="Coils"/>
    </source>
</evidence>
<dbReference type="InterPro" id="IPR011545">
    <property type="entry name" value="DEAD/DEAH_box_helicase_dom"/>
</dbReference>
<evidence type="ECO:0000256" key="13">
    <source>
        <dbReference type="SAM" id="MobiDB-lite"/>
    </source>
</evidence>
<dbReference type="EC" id="5.6.2.4" evidence="11"/>
<keyword evidence="8" id="KW-0413">Isomerase</keyword>
<evidence type="ECO:0000256" key="11">
    <source>
        <dbReference type="RuleBase" id="RU364117"/>
    </source>
</evidence>
<dbReference type="GO" id="GO:0005634">
    <property type="term" value="C:nucleus"/>
    <property type="evidence" value="ECO:0007669"/>
    <property type="project" value="UniProtKB-SubCell"/>
</dbReference>
<dbReference type="GO" id="GO:0046872">
    <property type="term" value="F:metal ion binding"/>
    <property type="evidence" value="ECO:0007669"/>
    <property type="project" value="UniProtKB-KW"/>
</dbReference>
<dbReference type="GO" id="GO:0016887">
    <property type="term" value="F:ATP hydrolysis activity"/>
    <property type="evidence" value="ECO:0007669"/>
    <property type="project" value="RHEA"/>
</dbReference>
<evidence type="ECO:0000259" key="14">
    <source>
        <dbReference type="PROSITE" id="PS51192"/>
    </source>
</evidence>
<evidence type="ECO:0000256" key="4">
    <source>
        <dbReference type="ARBA" id="ARBA00022801"/>
    </source>
</evidence>
<dbReference type="OMA" id="HLETICN"/>
<feature type="domain" description="Helicase ATP-binding" evidence="14">
    <location>
        <begin position="143"/>
        <end position="332"/>
    </location>
</feature>
<dbReference type="Pfam" id="PF16124">
    <property type="entry name" value="RecQ_Zn_bind"/>
    <property type="match status" value="1"/>
</dbReference>
<dbReference type="InterPro" id="IPR001650">
    <property type="entry name" value="Helicase_C-like"/>
</dbReference>
<evidence type="ECO:0000256" key="10">
    <source>
        <dbReference type="ARBA" id="ARBA00034617"/>
    </source>
</evidence>
<dbReference type="Gene3D" id="1.10.10.10">
    <property type="entry name" value="Winged helix-like DNA-binding domain superfamily/Winged helix DNA-binding domain"/>
    <property type="match status" value="1"/>
</dbReference>
<dbReference type="InParanoid" id="A0A163M5M1"/>
<dbReference type="InterPro" id="IPR004589">
    <property type="entry name" value="DNA_helicase_ATP-dep_RecQ"/>
</dbReference>
<dbReference type="GO" id="GO:0005737">
    <property type="term" value="C:cytoplasm"/>
    <property type="evidence" value="ECO:0007669"/>
    <property type="project" value="TreeGrafter"/>
</dbReference>
<feature type="compositionally biased region" description="Polar residues" evidence="13">
    <location>
        <begin position="710"/>
        <end position="731"/>
    </location>
</feature>
<sequence>MVFLNPCPFFLKVHLLFDGLIGRRKRGLKYEVGNTPLGFSKSFTTSLPVIPPSMNQLEKNLSAVDKEINEINQQVNTLIERRKKLQHERQHLRDQLDIANVETSSNLPDYREETFPWSQQLYERAQQHWQITHFRDLQVPIMNAALDKQRDLFVVLPTGGGKSLCYQLPALLEPGFTLVISPLVSLIKDQTFHLNDAHIPAAYLTASSSKEDVIRVHNVLSASSTTRAKTKTKTKIILDDRPAFKLLYVTPEKIANSKRFMAKLGEAYESGTLARIVIDEAHCCSHQGHDFRPDYKKLNTVFPNTPIMALTATCPWNVMKDVMRILGMKEPQFIGGSLVYSAPLYRPNLIYKVLPKPEGQEHQMKHMADWIMDNYPTSSGIIYCLTKKETSTIAEALYNQSHGQIRCGIYHSDLTDEDKEETHQQWRQGHIKVIVATIAFGMGINHLDTRFIIHHTLSKSVEGYYQESGRAGRDGQKAECILYYRGQDVPRLSTMTVSEVQGRDNLNAIVRYAQDYTTCRKILFEKYFFLDSGHLQQQDAVLDDDSHLVNQVTPDVPCGTCDNCQRDQTQVAVDNIANETATLVVILRALQQRNERVTMNQLISIWKGKGLKLLHLEHLKKNDNISFPVDSKYTIADLETIVNHLISEGYLMDDYHFTAYQTIAYIVEGPMASVILDDSGDVDWTIEMSFLRSTGSNQVSVPRKRKLATAGSQEKTIKSHGNSPSNAIDLD</sequence>
<feature type="coiled-coil region" evidence="12">
    <location>
        <begin position="54"/>
        <end position="102"/>
    </location>
</feature>
<dbReference type="InterPro" id="IPR036388">
    <property type="entry name" value="WH-like_DNA-bd_sf"/>
</dbReference>
<keyword evidence="6 11" id="KW-0067">ATP-binding</keyword>